<comment type="catalytic activity">
    <reaction evidence="11">
        <text>8-oxo-GTP + H2O = 8-oxo-GMP + diphosphate + H(+)</text>
        <dbReference type="Rhea" id="RHEA:67616"/>
        <dbReference type="ChEBI" id="CHEBI:15377"/>
        <dbReference type="ChEBI" id="CHEBI:15378"/>
        <dbReference type="ChEBI" id="CHEBI:33019"/>
        <dbReference type="ChEBI" id="CHEBI:143553"/>
        <dbReference type="ChEBI" id="CHEBI:145694"/>
    </reaction>
</comment>
<dbReference type="EC" id="3.6.1.55" evidence="12"/>
<dbReference type="Pfam" id="PF02581">
    <property type="entry name" value="TMP-TENI"/>
    <property type="match status" value="1"/>
</dbReference>
<dbReference type="Gene3D" id="3.20.20.70">
    <property type="entry name" value="Aldolase class I"/>
    <property type="match status" value="1"/>
</dbReference>
<dbReference type="InterPro" id="IPR020084">
    <property type="entry name" value="NUDIX_hydrolase_CS"/>
</dbReference>
<evidence type="ECO:0000256" key="4">
    <source>
        <dbReference type="ARBA" id="ARBA00022705"/>
    </source>
</evidence>
<comment type="similarity">
    <text evidence="2 17">Belongs to the Nudix hydrolase family.</text>
</comment>
<evidence type="ECO:0000313" key="19">
    <source>
        <dbReference type="EMBL" id="SET10481.1"/>
    </source>
</evidence>
<dbReference type="AlphaFoldDB" id="A0A1I0BVU8"/>
<dbReference type="Proteomes" id="UP000199345">
    <property type="component" value="Unassembled WGS sequence"/>
</dbReference>
<dbReference type="PANTHER" id="PTHR47707:SF1">
    <property type="entry name" value="NUDIX HYDROLASE FAMILY PROTEIN"/>
    <property type="match status" value="1"/>
</dbReference>
<comment type="cofactor">
    <cofactor evidence="1">
        <name>Mg(2+)</name>
        <dbReference type="ChEBI" id="CHEBI:18420"/>
    </cofactor>
</comment>
<dbReference type="InterPro" id="IPR036206">
    <property type="entry name" value="ThiamineP_synth_sf"/>
</dbReference>
<evidence type="ECO:0000256" key="13">
    <source>
        <dbReference type="ARBA" id="ARBA00040794"/>
    </source>
</evidence>
<dbReference type="GO" id="GO:0035539">
    <property type="term" value="F:8-oxo-7,8-dihydrodeoxyguanosine triphosphate pyrophosphatase activity"/>
    <property type="evidence" value="ECO:0007669"/>
    <property type="project" value="UniProtKB-EC"/>
</dbReference>
<dbReference type="GO" id="GO:0006260">
    <property type="term" value="P:DNA replication"/>
    <property type="evidence" value="ECO:0007669"/>
    <property type="project" value="UniProtKB-KW"/>
</dbReference>
<evidence type="ECO:0000256" key="6">
    <source>
        <dbReference type="ARBA" id="ARBA00022763"/>
    </source>
</evidence>
<dbReference type="GO" id="GO:0044716">
    <property type="term" value="F:8-oxo-GDP phosphatase activity"/>
    <property type="evidence" value="ECO:0007669"/>
    <property type="project" value="TreeGrafter"/>
</dbReference>
<dbReference type="RefSeq" id="WP_371264077.1">
    <property type="nucleotide sequence ID" value="NZ_FOIA01000012.1"/>
</dbReference>
<dbReference type="InterPro" id="IPR047127">
    <property type="entry name" value="MutT-like"/>
</dbReference>
<evidence type="ECO:0000259" key="18">
    <source>
        <dbReference type="PROSITE" id="PS51462"/>
    </source>
</evidence>
<dbReference type="SUPFAM" id="SSF51391">
    <property type="entry name" value="Thiamin phosphate synthase"/>
    <property type="match status" value="1"/>
</dbReference>
<dbReference type="GO" id="GO:0009228">
    <property type="term" value="P:thiamine biosynthetic process"/>
    <property type="evidence" value="ECO:0007669"/>
    <property type="project" value="UniProtKB-KW"/>
</dbReference>
<accession>A0A1I0BVU8</accession>
<reference evidence="20" key="1">
    <citation type="submission" date="2016-10" db="EMBL/GenBank/DDBJ databases">
        <authorList>
            <person name="Varghese N."/>
            <person name="Submissions S."/>
        </authorList>
    </citation>
    <scope>NUCLEOTIDE SEQUENCE [LARGE SCALE GENOMIC DNA]</scope>
    <source>
        <strain evidence="20">Nm71</strain>
    </source>
</reference>
<feature type="domain" description="Nudix hydrolase" evidence="18">
    <location>
        <begin position="8"/>
        <end position="136"/>
    </location>
</feature>
<comment type="catalytic activity">
    <reaction evidence="10">
        <text>8-oxo-dGTP + H2O = 8-oxo-dGMP + diphosphate + H(+)</text>
        <dbReference type="Rhea" id="RHEA:31575"/>
        <dbReference type="ChEBI" id="CHEBI:15377"/>
        <dbReference type="ChEBI" id="CHEBI:15378"/>
        <dbReference type="ChEBI" id="CHEBI:33019"/>
        <dbReference type="ChEBI" id="CHEBI:63224"/>
        <dbReference type="ChEBI" id="CHEBI:77896"/>
        <dbReference type="EC" id="3.6.1.55"/>
    </reaction>
</comment>
<evidence type="ECO:0000256" key="3">
    <source>
        <dbReference type="ARBA" id="ARBA00022457"/>
    </source>
</evidence>
<organism evidence="19 20">
    <name type="scientific">Nitrosomonas marina</name>
    <dbReference type="NCBI Taxonomy" id="917"/>
    <lineage>
        <taxon>Bacteria</taxon>
        <taxon>Pseudomonadati</taxon>
        <taxon>Pseudomonadota</taxon>
        <taxon>Betaproteobacteria</taxon>
        <taxon>Nitrosomonadales</taxon>
        <taxon>Nitrosomonadaceae</taxon>
        <taxon>Nitrosomonas</taxon>
    </lineage>
</organism>
<keyword evidence="7 17" id="KW-0378">Hydrolase</keyword>
<dbReference type="NCBIfam" id="NF006530">
    <property type="entry name" value="PRK08999.1"/>
    <property type="match status" value="1"/>
</dbReference>
<evidence type="ECO:0000256" key="10">
    <source>
        <dbReference type="ARBA" id="ARBA00035861"/>
    </source>
</evidence>
<dbReference type="GO" id="GO:0046872">
    <property type="term" value="F:metal ion binding"/>
    <property type="evidence" value="ECO:0007669"/>
    <property type="project" value="UniProtKB-KW"/>
</dbReference>
<dbReference type="PRINTS" id="PR00502">
    <property type="entry name" value="NUDIXFAMILY"/>
</dbReference>
<dbReference type="Pfam" id="PF00293">
    <property type="entry name" value="NUDIX"/>
    <property type="match status" value="1"/>
</dbReference>
<dbReference type="InterPro" id="IPR015797">
    <property type="entry name" value="NUDIX_hydrolase-like_dom_sf"/>
</dbReference>
<evidence type="ECO:0000256" key="14">
    <source>
        <dbReference type="ARBA" id="ARBA00041592"/>
    </source>
</evidence>
<dbReference type="InterPro" id="IPR000086">
    <property type="entry name" value="NUDIX_hydrolase_dom"/>
</dbReference>
<evidence type="ECO:0000256" key="2">
    <source>
        <dbReference type="ARBA" id="ARBA00005582"/>
    </source>
</evidence>
<evidence type="ECO:0000256" key="1">
    <source>
        <dbReference type="ARBA" id="ARBA00001946"/>
    </source>
</evidence>
<keyword evidence="8" id="KW-0460">Magnesium</keyword>
<evidence type="ECO:0000256" key="5">
    <source>
        <dbReference type="ARBA" id="ARBA00022723"/>
    </source>
</evidence>
<keyword evidence="20" id="KW-1185">Reference proteome</keyword>
<keyword evidence="4" id="KW-0235">DNA replication</keyword>
<dbReference type="CDD" id="cd03425">
    <property type="entry name" value="NUDIX_MutT_NudA_like"/>
    <property type="match status" value="1"/>
</dbReference>
<dbReference type="CDD" id="cd00564">
    <property type="entry name" value="TMP_TenI"/>
    <property type="match status" value="1"/>
</dbReference>
<proteinExistence type="inferred from homology"/>
<dbReference type="Gene3D" id="3.90.79.10">
    <property type="entry name" value="Nucleoside Triphosphate Pyrophosphohydrolase"/>
    <property type="match status" value="1"/>
</dbReference>
<evidence type="ECO:0000256" key="8">
    <source>
        <dbReference type="ARBA" id="ARBA00022842"/>
    </source>
</evidence>
<keyword evidence="5" id="KW-0479">Metal-binding</keyword>
<sequence>MMTRESFGIVDVAAAVIMQPDGRFLLTCRPEGKPYAGYWEFPGGKIEPGESPLHALDRELQEELGIQILHAEPWITRNFTYSHATVCLHFFRVIRWQGMPQAREHQQLAWQRPDQVTVSPMLPANAPVLRALILPPVYAITRATELGVPAALQQIELALQHGVRLIQIREKTMEKDVLQAFAEKIISLAHGTGAYVLRNSDTILPDTCGTDGIHLTAPQLMALSSRPTSGDNWCGASCHNSEELYQASLIGVDFVVLGPVLQTSSHADATPMGWRKFADLIRDYPLPVYALGGMEPDDQAIARELGAHGVAMIRGTSRL</sequence>
<dbReference type="InterPro" id="IPR022998">
    <property type="entry name" value="ThiamineP_synth_TenI"/>
</dbReference>
<dbReference type="InterPro" id="IPR013785">
    <property type="entry name" value="Aldolase_TIM"/>
</dbReference>
<keyword evidence="9" id="KW-0234">DNA repair</keyword>
<evidence type="ECO:0000256" key="15">
    <source>
        <dbReference type="ARBA" id="ARBA00041979"/>
    </source>
</evidence>
<dbReference type="GO" id="GO:0044715">
    <property type="term" value="F:8-oxo-dGDP phosphatase activity"/>
    <property type="evidence" value="ECO:0007669"/>
    <property type="project" value="TreeGrafter"/>
</dbReference>
<name>A0A1I0BVU8_9PROT</name>
<dbReference type="GO" id="GO:0008413">
    <property type="term" value="F:8-oxo-7,8-dihydroguanosine triphosphate pyrophosphatase activity"/>
    <property type="evidence" value="ECO:0007669"/>
    <property type="project" value="TreeGrafter"/>
</dbReference>
<evidence type="ECO:0000256" key="7">
    <source>
        <dbReference type="ARBA" id="ARBA00022801"/>
    </source>
</evidence>
<evidence type="ECO:0000313" key="20">
    <source>
        <dbReference type="Proteomes" id="UP000199345"/>
    </source>
</evidence>
<evidence type="ECO:0000256" key="17">
    <source>
        <dbReference type="RuleBase" id="RU003476"/>
    </source>
</evidence>
<dbReference type="SUPFAM" id="SSF55811">
    <property type="entry name" value="Nudix"/>
    <property type="match status" value="1"/>
</dbReference>
<dbReference type="PANTHER" id="PTHR47707">
    <property type="entry name" value="8-OXO-DGTP DIPHOSPHATASE"/>
    <property type="match status" value="1"/>
</dbReference>
<keyword evidence="6" id="KW-0227">DNA damage</keyword>
<protein>
    <recommendedName>
        <fullName evidence="13">8-oxo-dGTP diphosphatase</fullName>
        <ecNumber evidence="12">3.6.1.55</ecNumber>
    </recommendedName>
    <alternativeName>
        <fullName evidence="16">7,8-dihydro-8-oxoguanine-triphosphatase</fullName>
    </alternativeName>
    <alternativeName>
        <fullName evidence="15">Mutator protein MutT</fullName>
    </alternativeName>
    <alternativeName>
        <fullName evidence="14">dGTP pyrophosphohydrolase</fullName>
    </alternativeName>
</protein>
<keyword evidence="3" id="KW-0515">Mutator protein</keyword>
<dbReference type="PROSITE" id="PS00893">
    <property type="entry name" value="NUDIX_BOX"/>
    <property type="match status" value="1"/>
</dbReference>
<evidence type="ECO:0000256" key="16">
    <source>
        <dbReference type="ARBA" id="ARBA00042798"/>
    </source>
</evidence>
<dbReference type="EMBL" id="FOIA01000012">
    <property type="protein sequence ID" value="SET10481.1"/>
    <property type="molecule type" value="Genomic_DNA"/>
</dbReference>
<dbReference type="PROSITE" id="PS51462">
    <property type="entry name" value="NUDIX"/>
    <property type="match status" value="1"/>
</dbReference>
<evidence type="ECO:0000256" key="11">
    <source>
        <dbReference type="ARBA" id="ARBA00036904"/>
    </source>
</evidence>
<evidence type="ECO:0000256" key="12">
    <source>
        <dbReference type="ARBA" id="ARBA00038905"/>
    </source>
</evidence>
<gene>
    <name evidence="19" type="ORF">SAMN05216326_11210</name>
</gene>
<dbReference type="GO" id="GO:0006281">
    <property type="term" value="P:DNA repair"/>
    <property type="evidence" value="ECO:0007669"/>
    <property type="project" value="UniProtKB-KW"/>
</dbReference>
<evidence type="ECO:0000256" key="9">
    <source>
        <dbReference type="ARBA" id="ARBA00023204"/>
    </source>
</evidence>
<dbReference type="InterPro" id="IPR020476">
    <property type="entry name" value="Nudix_hydrolase"/>
</dbReference>